<dbReference type="SMART" id="SM00448">
    <property type="entry name" value="REC"/>
    <property type="match status" value="1"/>
</dbReference>
<dbReference type="eggNOG" id="COG3706">
    <property type="taxonomic scope" value="Bacteria"/>
</dbReference>
<dbReference type="Pfam" id="PF00072">
    <property type="entry name" value="Response_reg"/>
    <property type="match status" value="1"/>
</dbReference>
<dbReference type="PROSITE" id="PS50110">
    <property type="entry name" value="RESPONSE_REGULATORY"/>
    <property type="match status" value="1"/>
</dbReference>
<dbReference type="PANTHER" id="PTHR44591">
    <property type="entry name" value="STRESS RESPONSE REGULATOR PROTEIN 1"/>
    <property type="match status" value="1"/>
</dbReference>
<dbReference type="InterPro" id="IPR025497">
    <property type="entry name" value="PatA-like_N"/>
</dbReference>
<dbReference type="HOGENOM" id="CLU_031371_0_0_3"/>
<dbReference type="InterPro" id="IPR001789">
    <property type="entry name" value="Sig_transdc_resp-reg_receiver"/>
</dbReference>
<dbReference type="Pfam" id="PF14332">
    <property type="entry name" value="DUF4388"/>
    <property type="match status" value="1"/>
</dbReference>
<dbReference type="STRING" id="111780.Sta7437_4430"/>
<gene>
    <name evidence="4" type="ordered locus">Sta7437_4430</name>
</gene>
<reference evidence="5" key="1">
    <citation type="journal article" date="2013" name="Proc. Natl. Acad. Sci. U.S.A.">
        <title>Improving the coverage of the cyanobacterial phylum using diversity-driven genome sequencing.</title>
        <authorList>
            <person name="Shih P.M."/>
            <person name="Wu D."/>
            <person name="Latifi A."/>
            <person name="Axen S.D."/>
            <person name="Fewer D.P."/>
            <person name="Talla E."/>
            <person name="Calteau A."/>
            <person name="Cai F."/>
            <person name="Tandeau de Marsac N."/>
            <person name="Rippka R."/>
            <person name="Herdman M."/>
            <person name="Sivonen K."/>
            <person name="Coursin T."/>
            <person name="Laurent T."/>
            <person name="Goodwin L."/>
            <person name="Nolan M."/>
            <person name="Davenport K.W."/>
            <person name="Han C.S."/>
            <person name="Rubin E.M."/>
            <person name="Eisen J.A."/>
            <person name="Woyke T."/>
            <person name="Gugger M."/>
            <person name="Kerfeld C.A."/>
        </authorList>
    </citation>
    <scope>NUCLEOTIDE SEQUENCE [LARGE SCALE GENOMIC DNA]</scope>
    <source>
        <strain evidence="5">ATCC 29371 / PCC 7437</strain>
    </source>
</reference>
<dbReference type="InterPro" id="IPR011006">
    <property type="entry name" value="CheY-like_superfamily"/>
</dbReference>
<keyword evidence="5" id="KW-1185">Reference proteome</keyword>
<evidence type="ECO:0000256" key="1">
    <source>
        <dbReference type="ARBA" id="ARBA00022553"/>
    </source>
</evidence>
<dbReference type="EMBL" id="CP003653">
    <property type="protein sequence ID" value="AFZ37898.1"/>
    <property type="molecule type" value="Genomic_DNA"/>
</dbReference>
<proteinExistence type="predicted"/>
<accession>K9XZE3</accession>
<dbReference type="InterPro" id="IPR050595">
    <property type="entry name" value="Bact_response_regulator"/>
</dbReference>
<dbReference type="Gene3D" id="3.40.50.2300">
    <property type="match status" value="1"/>
</dbReference>
<dbReference type="SUPFAM" id="SSF52172">
    <property type="entry name" value="CheY-like"/>
    <property type="match status" value="1"/>
</dbReference>
<name>K9XZE3_STAC7</name>
<dbReference type="RefSeq" id="WP_015195552.1">
    <property type="nucleotide sequence ID" value="NC_019748.1"/>
</dbReference>
<organism evidence="4 5">
    <name type="scientific">Stanieria cyanosphaera (strain ATCC 29371 / PCC 7437)</name>
    <dbReference type="NCBI Taxonomy" id="111780"/>
    <lineage>
        <taxon>Bacteria</taxon>
        <taxon>Bacillati</taxon>
        <taxon>Cyanobacteriota</taxon>
        <taxon>Cyanophyceae</taxon>
        <taxon>Pleurocapsales</taxon>
        <taxon>Dermocarpellaceae</taxon>
        <taxon>Stanieria</taxon>
    </lineage>
</organism>
<dbReference type="PANTHER" id="PTHR44591:SF23">
    <property type="entry name" value="CHEY SUBFAMILY"/>
    <property type="match status" value="1"/>
</dbReference>
<dbReference type="AlphaFoldDB" id="K9XZE3"/>
<protein>
    <submittedName>
        <fullName evidence="4">Response regulator receiver protein</fullName>
    </submittedName>
</protein>
<dbReference type="PIRSF" id="PIRSF005897">
    <property type="entry name" value="RR_PatA"/>
    <property type="match status" value="1"/>
</dbReference>
<dbReference type="KEGG" id="scs:Sta7437_4430"/>
<keyword evidence="1 2" id="KW-0597">Phosphoprotein</keyword>
<dbReference type="InterPro" id="IPR024186">
    <property type="entry name" value="Sig_transdc_resp-reg_PatA"/>
</dbReference>
<evidence type="ECO:0000259" key="3">
    <source>
        <dbReference type="PROSITE" id="PS50110"/>
    </source>
</evidence>
<evidence type="ECO:0000313" key="5">
    <source>
        <dbReference type="Proteomes" id="UP000010473"/>
    </source>
</evidence>
<feature type="domain" description="Response regulatory" evidence="3">
    <location>
        <begin position="319"/>
        <end position="435"/>
    </location>
</feature>
<evidence type="ECO:0000256" key="2">
    <source>
        <dbReference type="PROSITE-ProRule" id="PRU00169"/>
    </source>
</evidence>
<evidence type="ECO:0000313" key="4">
    <source>
        <dbReference type="EMBL" id="AFZ37898.1"/>
    </source>
</evidence>
<dbReference type="GO" id="GO:0000160">
    <property type="term" value="P:phosphorelay signal transduction system"/>
    <property type="evidence" value="ECO:0007669"/>
    <property type="project" value="InterPro"/>
</dbReference>
<feature type="modified residue" description="4-aspartylphosphate" evidence="2">
    <location>
        <position position="368"/>
    </location>
</feature>
<dbReference type="Proteomes" id="UP000010473">
    <property type="component" value="Chromosome"/>
</dbReference>
<sequence>MLKSSLFYNRVEAKLNNGAMVTMNSDQTPSLVSIEEFVASKQIRLFQGLKQNGYSGQLVFRDEQQQEWIFYLYWGRIVYVTGGTHTVRRWRRHLAVNFPHLAHQLSEELKYFDELKTKEIEITWDYDLLGLWVEKGKAHRETALKMIRSITTEVFFDITQAGDITYHLNPREQTLSNSSIRGTAPQQFAMIDSEQQIIEAWKIWQVWQEANLGERSPNLAPIIINLEKLEENTSPKTFQALTRLIDGKHSLRDIAVQKQTDVLLLTRSLAPYLQLGLLDLVPISDLTIPIAISTSKIAPQDQLLQNPLSNTTPDNHNTLIALVDHNLVVCQLLEKIVTTAGYNFICEHNPMNAIALFLERKPDLILIDWNIPEVNGYELCAQLRQLSCFQNVPIIVFCQNVNLIDRVKAKMVGCSELFNQAIEAKSIIDLIKKHLTPTTAINSVN</sequence>